<keyword evidence="3" id="KW-1185">Reference proteome</keyword>
<dbReference type="EMBL" id="CP035503">
    <property type="protein sequence ID" value="QDL36181.1"/>
    <property type="molecule type" value="Genomic_DNA"/>
</dbReference>
<dbReference type="OrthoDB" id="275181at2"/>
<dbReference type="KEGG" id="rhf:EUB48_01885"/>
<evidence type="ECO:0000313" key="2">
    <source>
        <dbReference type="EMBL" id="QDL36181.1"/>
    </source>
</evidence>
<accession>A0A515D712</accession>
<dbReference type="InterPro" id="IPR029058">
    <property type="entry name" value="AB_hydrolase_fold"/>
</dbReference>
<reference evidence="2 3" key="1">
    <citation type="submission" date="2019-01" db="EMBL/GenBank/DDBJ databases">
        <title>Genomic insights into a novel species Rhodoferax sp.</title>
        <authorList>
            <person name="Jin L."/>
        </authorList>
    </citation>
    <scope>NUCLEOTIDE SEQUENCE [LARGE SCALE GENOMIC DNA]</scope>
    <source>
        <strain evidence="2 3">CHu59-6-5</strain>
    </source>
</reference>
<dbReference type="PROSITE" id="PS51257">
    <property type="entry name" value="PROKAR_LIPOPROTEIN"/>
    <property type="match status" value="1"/>
</dbReference>
<dbReference type="RefSeq" id="WP_142817359.1">
    <property type="nucleotide sequence ID" value="NZ_CP035503.1"/>
</dbReference>
<dbReference type="PANTHER" id="PTHR37946">
    <property type="entry name" value="SLL1969 PROTEIN"/>
    <property type="match status" value="1"/>
</dbReference>
<keyword evidence="2" id="KW-0378">Hydrolase</keyword>
<dbReference type="AlphaFoldDB" id="A0A515D712"/>
<gene>
    <name evidence="2" type="ORF">EUB48_01885</name>
</gene>
<organism evidence="2 3">
    <name type="scientific">Rhodoferax sediminis</name>
    <dbReference type="NCBI Taxonomy" id="2509614"/>
    <lineage>
        <taxon>Bacteria</taxon>
        <taxon>Pseudomonadati</taxon>
        <taxon>Pseudomonadota</taxon>
        <taxon>Betaproteobacteria</taxon>
        <taxon>Burkholderiales</taxon>
        <taxon>Comamonadaceae</taxon>
        <taxon>Rhodoferax</taxon>
    </lineage>
</organism>
<protein>
    <submittedName>
        <fullName evidence="2">Alpha/beta fold hydrolase</fullName>
    </submittedName>
</protein>
<dbReference type="Pfam" id="PF12697">
    <property type="entry name" value="Abhydrolase_6"/>
    <property type="match status" value="1"/>
</dbReference>
<dbReference type="GO" id="GO:0016787">
    <property type="term" value="F:hydrolase activity"/>
    <property type="evidence" value="ECO:0007669"/>
    <property type="project" value="UniProtKB-KW"/>
</dbReference>
<feature type="domain" description="AB hydrolase-1" evidence="1">
    <location>
        <begin position="113"/>
        <end position="223"/>
    </location>
</feature>
<name>A0A515D712_9BURK</name>
<dbReference type="PANTHER" id="PTHR37946:SF1">
    <property type="entry name" value="SLL1969 PROTEIN"/>
    <property type="match status" value="1"/>
</dbReference>
<dbReference type="Gene3D" id="3.40.50.1820">
    <property type="entry name" value="alpha/beta hydrolase"/>
    <property type="match status" value="1"/>
</dbReference>
<evidence type="ECO:0000313" key="3">
    <source>
        <dbReference type="Proteomes" id="UP000316798"/>
    </source>
</evidence>
<dbReference type="InterPro" id="IPR000073">
    <property type="entry name" value="AB_hydrolase_1"/>
</dbReference>
<proteinExistence type="predicted"/>
<dbReference type="SUPFAM" id="SSF53474">
    <property type="entry name" value="alpha/beta-Hydrolases"/>
    <property type="match status" value="1"/>
</dbReference>
<evidence type="ECO:0000259" key="1">
    <source>
        <dbReference type="Pfam" id="PF12697"/>
    </source>
</evidence>
<sequence length="300" mass="32706">MLARLQKTITLSLLAVACAWLLAFWRGAPVLAVVGCAIIVLGYSVFLALEFAALRVAGQNDPAPQASPGELVRAWAGETLAAARVFCWWQPFRSRAVPDQLAPGAALPGRRGVVFIHGFVCNRGLWTLWLRHLKARGHAFLAVNLEPVFGPIDGYVPIIEDAVQRVTQATGLPPLLVCHSMGGLAARAWLRASSGYARVHHVVTIGTPHHGTWLARFSRVANGRQMRIGCDWQRQLERDLPPQQRALFTCWYSNCDNIVFPASTATLPGAENRLLRGVAHVRLALHAGVMRDALSRIGAA</sequence>
<dbReference type="Proteomes" id="UP000316798">
    <property type="component" value="Chromosome"/>
</dbReference>